<dbReference type="InterPro" id="IPR014745">
    <property type="entry name" value="MHC_II_a/b_N"/>
</dbReference>
<dbReference type="GO" id="GO:0042613">
    <property type="term" value="C:MHC class II protein complex"/>
    <property type="evidence" value="ECO:0007669"/>
    <property type="project" value="InterPro"/>
</dbReference>
<dbReference type="Pfam" id="PF07654">
    <property type="entry name" value="C1-set"/>
    <property type="match status" value="1"/>
</dbReference>
<evidence type="ECO:0000256" key="2">
    <source>
        <dbReference type="ARBA" id="ARBA00022692"/>
    </source>
</evidence>
<dbReference type="InterPro" id="IPR007110">
    <property type="entry name" value="Ig-like_dom"/>
</dbReference>
<dbReference type="GO" id="GO:0006955">
    <property type="term" value="P:immune response"/>
    <property type="evidence" value="ECO:0007669"/>
    <property type="project" value="InterPro"/>
</dbReference>
<dbReference type="Ensembl" id="ENSSDUT00000007811.1">
    <property type="protein sequence ID" value="ENSSDUP00000007671.1"/>
    <property type="gene ID" value="ENSSDUG00000003144.1"/>
</dbReference>
<proteinExistence type="predicted"/>
<reference evidence="8" key="1">
    <citation type="submission" date="2025-08" db="UniProtKB">
        <authorList>
            <consortium name="Ensembl"/>
        </authorList>
    </citation>
    <scope>IDENTIFICATION</scope>
</reference>
<dbReference type="AlphaFoldDB" id="A0A3B4TN36"/>
<sequence length="272" mass="31127">KASSYIKFSSLSKPASSFQACCIFNDRDFEEVEYIVTNLYNKKLMMEFNSTRGNWTGFTAYSVEIVKNRNNPLDRIQREFEKKVLCTDNIGFIQKFAIVNCITYTFASPTIKLKSVKKSSNRHPAMLVCSAYNFYPKQIRVTWLQNGQAMTSGISSSDVLPDGDWYYQIHSYMAYTPSPGEKITCMVEHFSLSEPALEVWDPSLPVVEWIKIVVGLCGMMLGFVIVSSGFIYYKKKSAAYMTLRQGEDKIILELIDCKCNKFQHCVIHLQLC</sequence>
<evidence type="ECO:0000256" key="1">
    <source>
        <dbReference type="ARBA" id="ARBA00004479"/>
    </source>
</evidence>
<dbReference type="InterPro" id="IPR003597">
    <property type="entry name" value="Ig_C1-set"/>
</dbReference>
<comment type="subcellular location">
    <subcellularLocation>
        <location evidence="1">Membrane</location>
        <topology evidence="1">Single-pass type I membrane protein</topology>
    </subcellularLocation>
</comment>
<dbReference type="InterPro" id="IPR011162">
    <property type="entry name" value="MHC_I/II-like_Ag-recog"/>
</dbReference>
<dbReference type="Proteomes" id="UP000261420">
    <property type="component" value="Unplaced"/>
</dbReference>
<dbReference type="SUPFAM" id="SSF54452">
    <property type="entry name" value="MHC antigen-recognition domain"/>
    <property type="match status" value="1"/>
</dbReference>
<dbReference type="GeneTree" id="ENSGT00950000183127"/>
<reference evidence="8" key="2">
    <citation type="submission" date="2025-09" db="UniProtKB">
        <authorList>
            <consortium name="Ensembl"/>
        </authorList>
    </citation>
    <scope>IDENTIFICATION</scope>
</reference>
<keyword evidence="3 6" id="KW-1133">Transmembrane helix</keyword>
<protein>
    <recommendedName>
        <fullName evidence="7">Ig-like domain-containing protein</fullName>
    </recommendedName>
</protein>
<dbReference type="SMART" id="SM00921">
    <property type="entry name" value="MHC_II_beta"/>
    <property type="match status" value="1"/>
</dbReference>
<organism evidence="8 9">
    <name type="scientific">Seriola dumerili</name>
    <name type="common">Greater amberjack</name>
    <name type="synonym">Caranx dumerili</name>
    <dbReference type="NCBI Taxonomy" id="41447"/>
    <lineage>
        <taxon>Eukaryota</taxon>
        <taxon>Metazoa</taxon>
        <taxon>Chordata</taxon>
        <taxon>Craniata</taxon>
        <taxon>Vertebrata</taxon>
        <taxon>Euteleostomi</taxon>
        <taxon>Actinopterygii</taxon>
        <taxon>Neopterygii</taxon>
        <taxon>Teleostei</taxon>
        <taxon>Neoteleostei</taxon>
        <taxon>Acanthomorphata</taxon>
        <taxon>Carangaria</taxon>
        <taxon>Carangiformes</taxon>
        <taxon>Carangidae</taxon>
        <taxon>Seriola</taxon>
    </lineage>
</organism>
<dbReference type="InterPro" id="IPR036179">
    <property type="entry name" value="Ig-like_dom_sf"/>
</dbReference>
<evidence type="ECO:0000259" key="7">
    <source>
        <dbReference type="PROSITE" id="PS50835"/>
    </source>
</evidence>
<evidence type="ECO:0000256" key="6">
    <source>
        <dbReference type="SAM" id="Phobius"/>
    </source>
</evidence>
<dbReference type="PANTHER" id="PTHR19944:SF99">
    <property type="entry name" value="HLA CLASS II HISTOCOMPATIBILITY ANTIGEN, DRB1 BETA CHAIN"/>
    <property type="match status" value="1"/>
</dbReference>
<dbReference type="InterPro" id="IPR013783">
    <property type="entry name" value="Ig-like_fold"/>
</dbReference>
<keyword evidence="5" id="KW-0325">Glycoprotein</keyword>
<feature type="transmembrane region" description="Helical" evidence="6">
    <location>
        <begin position="209"/>
        <end position="233"/>
    </location>
</feature>
<dbReference type="SMART" id="SM00407">
    <property type="entry name" value="IGc1"/>
    <property type="match status" value="1"/>
</dbReference>
<evidence type="ECO:0000313" key="9">
    <source>
        <dbReference type="Proteomes" id="UP000261420"/>
    </source>
</evidence>
<accession>A0A3B4TN36</accession>
<evidence type="ECO:0000256" key="4">
    <source>
        <dbReference type="ARBA" id="ARBA00023157"/>
    </source>
</evidence>
<name>A0A3B4TN36_SERDU</name>
<dbReference type="GO" id="GO:0019882">
    <property type="term" value="P:antigen processing and presentation"/>
    <property type="evidence" value="ECO:0007669"/>
    <property type="project" value="InterPro"/>
</dbReference>
<feature type="domain" description="Ig-like" evidence="7">
    <location>
        <begin position="109"/>
        <end position="198"/>
    </location>
</feature>
<keyword evidence="2 6" id="KW-0812">Transmembrane</keyword>
<evidence type="ECO:0000313" key="8">
    <source>
        <dbReference type="Ensembl" id="ENSSDUP00000007671.1"/>
    </source>
</evidence>
<keyword evidence="4" id="KW-1015">Disulfide bond</keyword>
<dbReference type="PANTHER" id="PTHR19944">
    <property type="entry name" value="MHC CLASS II-RELATED"/>
    <property type="match status" value="1"/>
</dbReference>
<dbReference type="Gene3D" id="3.10.320.10">
    <property type="entry name" value="Class II Histocompatibility Antigen, M Beta Chain, Chain B, domain 1"/>
    <property type="match status" value="1"/>
</dbReference>
<dbReference type="InterPro" id="IPR050160">
    <property type="entry name" value="MHC/Immunoglobulin"/>
</dbReference>
<keyword evidence="9" id="KW-1185">Reference proteome</keyword>
<dbReference type="STRING" id="41447.ENSSDUP00000007671"/>
<evidence type="ECO:0000256" key="5">
    <source>
        <dbReference type="ARBA" id="ARBA00023180"/>
    </source>
</evidence>
<keyword evidence="6" id="KW-0472">Membrane</keyword>
<evidence type="ECO:0000256" key="3">
    <source>
        <dbReference type="ARBA" id="ARBA00022989"/>
    </source>
</evidence>
<dbReference type="SUPFAM" id="SSF48726">
    <property type="entry name" value="Immunoglobulin"/>
    <property type="match status" value="1"/>
</dbReference>
<dbReference type="PROSITE" id="PS50835">
    <property type="entry name" value="IG_LIKE"/>
    <property type="match status" value="1"/>
</dbReference>
<dbReference type="InterPro" id="IPR000353">
    <property type="entry name" value="MHC_II_b_N"/>
</dbReference>
<dbReference type="Gene3D" id="2.60.40.10">
    <property type="entry name" value="Immunoglobulins"/>
    <property type="match status" value="1"/>
</dbReference>